<dbReference type="InterPro" id="IPR051692">
    <property type="entry name" value="OMP-like"/>
</dbReference>
<dbReference type="EMBL" id="WXXP01000040">
    <property type="protein sequence ID" value="NEK54741.1"/>
    <property type="molecule type" value="Genomic_DNA"/>
</dbReference>
<protein>
    <submittedName>
        <fullName evidence="6">Outer membrane beta-barrel protein</fullName>
    </submittedName>
</protein>
<comment type="caution">
    <text evidence="6">The sequence shown here is derived from an EMBL/GenBank/DDBJ whole genome shotgun (WGS) entry which is preliminary data.</text>
</comment>
<dbReference type="GO" id="GO:0009279">
    <property type="term" value="C:cell outer membrane"/>
    <property type="evidence" value="ECO:0007669"/>
    <property type="project" value="UniProtKB-SubCell"/>
</dbReference>
<dbReference type="InterPro" id="IPR027385">
    <property type="entry name" value="Beta-barrel_OMP"/>
</dbReference>
<accession>A0A6P0DST3</accession>
<gene>
    <name evidence="6" type="ORF">GUK36_36075</name>
</gene>
<evidence type="ECO:0000256" key="5">
    <source>
        <dbReference type="ARBA" id="ARBA00038306"/>
    </source>
</evidence>
<name>A0A6P0DST3_RHILE</name>
<dbReference type="AlphaFoldDB" id="A0A6P0DST3"/>
<evidence type="ECO:0000256" key="2">
    <source>
        <dbReference type="ARBA" id="ARBA00022729"/>
    </source>
</evidence>
<keyword evidence="3" id="KW-0472">Membrane</keyword>
<organism evidence="6 7">
    <name type="scientific">Rhizobium leguminosarum</name>
    <dbReference type="NCBI Taxonomy" id="384"/>
    <lineage>
        <taxon>Bacteria</taxon>
        <taxon>Pseudomonadati</taxon>
        <taxon>Pseudomonadota</taxon>
        <taxon>Alphaproteobacteria</taxon>
        <taxon>Hyphomicrobiales</taxon>
        <taxon>Rhizobiaceae</taxon>
        <taxon>Rhizobium/Agrobacterium group</taxon>
        <taxon>Rhizobium</taxon>
    </lineage>
</organism>
<dbReference type="SUPFAM" id="SSF56925">
    <property type="entry name" value="OMPA-like"/>
    <property type="match status" value="1"/>
</dbReference>
<comment type="subcellular location">
    <subcellularLocation>
        <location evidence="1">Cell outer membrane</location>
    </subcellularLocation>
</comment>
<evidence type="ECO:0000256" key="3">
    <source>
        <dbReference type="ARBA" id="ARBA00023136"/>
    </source>
</evidence>
<comment type="similarity">
    <text evidence="5">Belongs to the Omp25/RopB family.</text>
</comment>
<dbReference type="RefSeq" id="WP_164000540.1">
    <property type="nucleotide sequence ID" value="NZ_WXXP01000040.1"/>
</dbReference>
<dbReference type="InterPro" id="IPR011250">
    <property type="entry name" value="OMP/PagP_B-barrel"/>
</dbReference>
<sequence length="200" mass="21079">MFFPKRSTVVAGGLTLLACGASAADYNRYETPPTFSWAGAYAGVHGNVPRNFKALNSDDYLGFGAQLGYNFQVESSVLGLELEGSYKGNKASVPSGEVESRFSGAAKARLGVDYDRTLLYATSGVTLTQFVGLSGVSVPDNWKRGYLFGGGVEHAFSGGVSAKIECNYVMNGSVQTTAGITSSTSDLNNHVITAGLNLRF</sequence>
<dbReference type="PANTHER" id="PTHR34001">
    <property type="entry name" value="BLL7405 PROTEIN"/>
    <property type="match status" value="1"/>
</dbReference>
<dbReference type="Proteomes" id="UP000471409">
    <property type="component" value="Unassembled WGS sequence"/>
</dbReference>
<proteinExistence type="inferred from homology"/>
<evidence type="ECO:0000256" key="1">
    <source>
        <dbReference type="ARBA" id="ARBA00004442"/>
    </source>
</evidence>
<evidence type="ECO:0000313" key="7">
    <source>
        <dbReference type="Proteomes" id="UP000471409"/>
    </source>
</evidence>
<dbReference type="Pfam" id="PF13505">
    <property type="entry name" value="OMP_b-brl"/>
    <property type="match status" value="1"/>
</dbReference>
<keyword evidence="4" id="KW-0998">Cell outer membrane</keyword>
<reference evidence="6 7" key="1">
    <citation type="submission" date="2020-01" db="EMBL/GenBank/DDBJ databases">
        <title>Rhizobium genotypes associated with high levels of biological nitrogen fixation by grain legumes in a temperate-maritime cropping system.</title>
        <authorList>
            <person name="Maluk M."/>
            <person name="Francesc Ferrando Molina F."/>
            <person name="Lopez Del Egido L."/>
            <person name="Lafos M."/>
            <person name="Langarica-Fuentes A."/>
            <person name="Gebre Yohannes G."/>
            <person name="Young M.W."/>
            <person name="Martin P."/>
            <person name="Gantlett R."/>
            <person name="Kenicer G."/>
            <person name="Hawes C."/>
            <person name="Begg G.S."/>
            <person name="Quilliam R.S."/>
            <person name="Squire G.R."/>
            <person name="Poole P.S."/>
            <person name="Young P.W."/>
            <person name="Iannetta P.M."/>
            <person name="James E.K."/>
        </authorList>
    </citation>
    <scope>NUCLEOTIDE SEQUENCE [LARGE SCALE GENOMIC DNA]</scope>
    <source>
        <strain evidence="6 7">JHI944</strain>
    </source>
</reference>
<evidence type="ECO:0000313" key="6">
    <source>
        <dbReference type="EMBL" id="NEK54741.1"/>
    </source>
</evidence>
<keyword evidence="2" id="KW-0732">Signal</keyword>
<dbReference type="PROSITE" id="PS51257">
    <property type="entry name" value="PROKAR_LIPOPROTEIN"/>
    <property type="match status" value="1"/>
</dbReference>
<dbReference type="PANTHER" id="PTHR34001:SF3">
    <property type="entry name" value="BLL7405 PROTEIN"/>
    <property type="match status" value="1"/>
</dbReference>
<dbReference type="Gene3D" id="2.40.160.20">
    <property type="match status" value="1"/>
</dbReference>
<evidence type="ECO:0000256" key="4">
    <source>
        <dbReference type="ARBA" id="ARBA00023237"/>
    </source>
</evidence>